<dbReference type="EC" id="2.7.7.7" evidence="5"/>
<evidence type="ECO:0000256" key="4">
    <source>
        <dbReference type="ARBA" id="ARBA00010945"/>
    </source>
</evidence>
<dbReference type="Gene3D" id="3.40.1170.60">
    <property type="match status" value="1"/>
</dbReference>
<dbReference type="AlphaFoldDB" id="A0ABD1N666"/>
<comment type="cofactor">
    <cofactor evidence="2">
        <name>Mg(2+)</name>
        <dbReference type="ChEBI" id="CHEBI:18420"/>
    </cofactor>
</comment>
<evidence type="ECO:0000256" key="3">
    <source>
        <dbReference type="ARBA" id="ARBA00004123"/>
    </source>
</evidence>
<dbReference type="GO" id="GO:0006281">
    <property type="term" value="P:DNA repair"/>
    <property type="evidence" value="ECO:0007669"/>
    <property type="project" value="UniProtKB-KW"/>
</dbReference>
<dbReference type="PANTHER" id="PTHR45873:SF1">
    <property type="entry name" value="DNA POLYMERASE ETA"/>
    <property type="match status" value="1"/>
</dbReference>
<dbReference type="Gene3D" id="3.30.70.270">
    <property type="match status" value="1"/>
</dbReference>
<evidence type="ECO:0000256" key="13">
    <source>
        <dbReference type="ARBA" id="ARBA00044975"/>
    </source>
</evidence>
<dbReference type="InterPro" id="IPR001126">
    <property type="entry name" value="UmuC"/>
</dbReference>
<dbReference type="InterPro" id="IPR043128">
    <property type="entry name" value="Rev_trsase/Diguanyl_cyclase"/>
</dbReference>
<keyword evidence="11" id="KW-0234">DNA repair</keyword>
<reference evidence="17 18" key="1">
    <citation type="submission" date="2024-08" db="EMBL/GenBank/DDBJ databases">
        <title>Insights into the chromosomal genome structure of Flemingia macrophylla.</title>
        <authorList>
            <person name="Ding Y."/>
            <person name="Zhao Y."/>
            <person name="Bi W."/>
            <person name="Wu M."/>
            <person name="Zhao G."/>
            <person name="Gong Y."/>
            <person name="Li W."/>
            <person name="Zhang P."/>
        </authorList>
    </citation>
    <scope>NUCLEOTIDE SEQUENCE [LARGE SCALE GENOMIC DNA]</scope>
    <source>
        <strain evidence="17">DYQJB</strain>
        <tissue evidence="17">Leaf</tissue>
    </source>
</reference>
<dbReference type="PROSITE" id="PS50173">
    <property type="entry name" value="UMUC"/>
    <property type="match status" value="1"/>
</dbReference>
<keyword evidence="12" id="KW-0539">Nucleus</keyword>
<dbReference type="EMBL" id="JBGMDY010000002">
    <property type="protein sequence ID" value="KAL2343599.1"/>
    <property type="molecule type" value="Genomic_DNA"/>
</dbReference>
<keyword evidence="8" id="KW-0479">Metal-binding</keyword>
<feature type="domain" description="UmuC" evidence="16">
    <location>
        <begin position="14"/>
        <end position="254"/>
    </location>
</feature>
<evidence type="ECO:0000256" key="14">
    <source>
        <dbReference type="ARBA" id="ARBA00049244"/>
    </source>
</evidence>
<dbReference type="InterPro" id="IPR043502">
    <property type="entry name" value="DNA/RNA_pol_sf"/>
</dbReference>
<feature type="region of interest" description="Disordered" evidence="15">
    <location>
        <begin position="713"/>
        <end position="753"/>
    </location>
</feature>
<evidence type="ECO:0000256" key="11">
    <source>
        <dbReference type="ARBA" id="ARBA00023204"/>
    </source>
</evidence>
<keyword evidence="10" id="KW-0460">Magnesium</keyword>
<dbReference type="Pfam" id="PF11799">
    <property type="entry name" value="IMS_C"/>
    <property type="match status" value="1"/>
</dbReference>
<sequence>MPVARRETSDGRVIAHVDLDCFYVQVEQRKQPNLRGLPTAVIQYNSYKGGALIAVSYEARRCGVKRSMRGDEAKEACPQIQLVQVPVARGKADLNSYRTAGSEVVSVLSQKGRCERASIDEVYLDLTHAAEAMLMETPPESMQDFEEEVLNSHVLGLEIQDGSDAKEEVRKWLCRSDASYQDKLLACGALIVSDLRMQVLKATEFTCSAGIAHNKMLAKLASAMNKPAQQTVVPNSSVEGLLASLPIKKMKHLGGKLGSSVQCDLGVNTVGDLLQFSEEKLQQLYGINTGTWLWNIARGISGEEVEGRLLPKSHGSGKTFPGPQALKTIDSVQHWLNELCEELNERLHSDLDQNKRMAQTLTLHARVYKTGDSDSHKKFPSKSCPLRYGTRKIQEDALILFQAGLRDFLGFCSKAHGSENNNWGVTSLSVSASKIVSIPSGTNSIIKYFGGQFPSSSTSNQSLDVVIDGAAPSSPSGSESCSGLVPYESQLEYQYPEDTGVKLSEACLYQQDPLRNFSNKADDLTEESSFMSPLGSGDRMTRDEPRRELPAKDHRLVSNSSSLKAVGKKKRAGKQLQCAITVPEPEISYLPFQSQDINQLFQALVQTGLRPVLCGMLVRKLIWHAINVLDFIDATMNGCCGAFVRDLNDMPLLTSTLKMVGIMSQAICVVLFDPVSAMGNSSIINFFSNYRNTQSSLEQKNVKNVEGVKISSSLGSESADDGYSTPNRVGQPVEHPREEIDTNKSGCSAGNMPQGRQAWSYNVDDIDPSIIDELPPEIQQEFRTWLRPHKRPNVVKRGSSITHYFLPDKTR</sequence>
<dbReference type="PANTHER" id="PTHR45873">
    <property type="entry name" value="DNA POLYMERASE ETA"/>
    <property type="match status" value="1"/>
</dbReference>
<dbReference type="GO" id="GO:0006301">
    <property type="term" value="P:DNA damage tolerance"/>
    <property type="evidence" value="ECO:0007669"/>
    <property type="project" value="UniProtKB-ARBA"/>
</dbReference>
<evidence type="ECO:0000256" key="10">
    <source>
        <dbReference type="ARBA" id="ARBA00022842"/>
    </source>
</evidence>
<dbReference type="GO" id="GO:0046872">
    <property type="term" value="F:metal ion binding"/>
    <property type="evidence" value="ECO:0007669"/>
    <property type="project" value="UniProtKB-KW"/>
</dbReference>
<name>A0ABD1N666_9FABA</name>
<dbReference type="SUPFAM" id="SSF56672">
    <property type="entry name" value="DNA/RNA polymerases"/>
    <property type="match status" value="1"/>
</dbReference>
<evidence type="ECO:0000256" key="2">
    <source>
        <dbReference type="ARBA" id="ARBA00001946"/>
    </source>
</evidence>
<evidence type="ECO:0000256" key="6">
    <source>
        <dbReference type="ARBA" id="ARBA00022679"/>
    </source>
</evidence>
<dbReference type="GO" id="GO:0009411">
    <property type="term" value="P:response to UV"/>
    <property type="evidence" value="ECO:0007669"/>
    <property type="project" value="UniProtKB-ARBA"/>
</dbReference>
<keyword evidence="6" id="KW-0808">Transferase</keyword>
<evidence type="ECO:0000256" key="12">
    <source>
        <dbReference type="ARBA" id="ARBA00023242"/>
    </source>
</evidence>
<comment type="cofactor">
    <cofactor evidence="1">
        <name>Mn(2+)</name>
        <dbReference type="ChEBI" id="CHEBI:29035"/>
    </cofactor>
</comment>
<dbReference type="GO" id="GO:0003887">
    <property type="term" value="F:DNA-directed DNA polymerase activity"/>
    <property type="evidence" value="ECO:0007669"/>
    <property type="project" value="UniProtKB-EC"/>
</dbReference>
<dbReference type="FunFam" id="3.30.70.270:FF:000029">
    <property type="entry name" value="DNA polymerase eta"/>
    <property type="match status" value="1"/>
</dbReference>
<comment type="catalytic activity">
    <reaction evidence="14">
        <text>DNA(n) + a 2'-deoxyribonucleoside 5'-triphosphate = DNA(n+1) + diphosphate</text>
        <dbReference type="Rhea" id="RHEA:22508"/>
        <dbReference type="Rhea" id="RHEA-COMP:17339"/>
        <dbReference type="Rhea" id="RHEA-COMP:17340"/>
        <dbReference type="ChEBI" id="CHEBI:33019"/>
        <dbReference type="ChEBI" id="CHEBI:61560"/>
        <dbReference type="ChEBI" id="CHEBI:173112"/>
        <dbReference type="EC" id="2.7.7.7"/>
    </reaction>
</comment>
<dbReference type="Proteomes" id="UP001603857">
    <property type="component" value="Unassembled WGS sequence"/>
</dbReference>
<dbReference type="Gene3D" id="3.30.1490.100">
    <property type="entry name" value="DNA polymerase, Y-family, little finger domain"/>
    <property type="match status" value="1"/>
</dbReference>
<dbReference type="Gene3D" id="1.10.150.20">
    <property type="entry name" value="5' to 3' exonuclease, C-terminal subdomain"/>
    <property type="match status" value="1"/>
</dbReference>
<dbReference type="Pfam" id="PF21704">
    <property type="entry name" value="POLH-Rev1_HhH"/>
    <property type="match status" value="1"/>
</dbReference>
<evidence type="ECO:0000313" key="17">
    <source>
        <dbReference type="EMBL" id="KAL2343599.1"/>
    </source>
</evidence>
<comment type="similarity">
    <text evidence="4">Belongs to the DNA polymerase type-Y family.</text>
</comment>
<dbReference type="GO" id="GO:0005634">
    <property type="term" value="C:nucleus"/>
    <property type="evidence" value="ECO:0007669"/>
    <property type="project" value="UniProtKB-SubCell"/>
</dbReference>
<dbReference type="Pfam" id="PF00817">
    <property type="entry name" value="IMS"/>
    <property type="match status" value="1"/>
</dbReference>
<proteinExistence type="inferred from homology"/>
<dbReference type="SUPFAM" id="SSF100879">
    <property type="entry name" value="Lesion bypass DNA polymerase (Y-family), little finger domain"/>
    <property type="match status" value="1"/>
</dbReference>
<gene>
    <name evidence="17" type="ORF">Fmac_004884</name>
</gene>
<dbReference type="FunFam" id="3.40.1170.60:FF:000003">
    <property type="entry name" value="DNA polymerase eta"/>
    <property type="match status" value="1"/>
</dbReference>
<comment type="subcellular location">
    <subcellularLocation>
        <location evidence="3">Nucleus</location>
    </subcellularLocation>
</comment>
<evidence type="ECO:0000256" key="15">
    <source>
        <dbReference type="SAM" id="MobiDB-lite"/>
    </source>
</evidence>
<dbReference type="PIRSF" id="PIRSF036603">
    <property type="entry name" value="DPol_eta"/>
    <property type="match status" value="1"/>
</dbReference>
<evidence type="ECO:0000256" key="1">
    <source>
        <dbReference type="ARBA" id="ARBA00001936"/>
    </source>
</evidence>
<dbReference type="InterPro" id="IPR017961">
    <property type="entry name" value="DNA_pol_Y-fam_little_finger"/>
</dbReference>
<evidence type="ECO:0000256" key="5">
    <source>
        <dbReference type="ARBA" id="ARBA00012417"/>
    </source>
</evidence>
<feature type="region of interest" description="Disordered" evidence="15">
    <location>
        <begin position="519"/>
        <end position="544"/>
    </location>
</feature>
<dbReference type="InterPro" id="IPR052230">
    <property type="entry name" value="DNA_polymerase_eta"/>
</dbReference>
<comment type="caution">
    <text evidence="17">The sequence shown here is derived from an EMBL/GenBank/DDBJ whole genome shotgun (WGS) entry which is preliminary data.</text>
</comment>
<dbReference type="FunFam" id="1.10.150.20:FF:000014">
    <property type="entry name" value="Polymerase (DNA directed), eta"/>
    <property type="match status" value="1"/>
</dbReference>
<evidence type="ECO:0000256" key="9">
    <source>
        <dbReference type="ARBA" id="ARBA00022763"/>
    </source>
</evidence>
<keyword evidence="18" id="KW-1185">Reference proteome</keyword>
<dbReference type="InterPro" id="IPR036775">
    <property type="entry name" value="DNA_pol_Y-fam_lit_finger_sf"/>
</dbReference>
<keyword evidence="7" id="KW-0548">Nucleotidyltransferase</keyword>
<keyword evidence="9" id="KW-0227">DNA damage</keyword>
<evidence type="ECO:0000259" key="16">
    <source>
        <dbReference type="PROSITE" id="PS50173"/>
    </source>
</evidence>
<evidence type="ECO:0000256" key="7">
    <source>
        <dbReference type="ARBA" id="ARBA00022695"/>
    </source>
</evidence>
<protein>
    <recommendedName>
        <fullName evidence="13">DNA polymerase eta</fullName>
        <ecNumber evidence="5">2.7.7.7</ecNumber>
    </recommendedName>
</protein>
<dbReference type="FunFam" id="3.30.1490.100:FF:000006">
    <property type="entry name" value="DNA polymerase eta"/>
    <property type="match status" value="1"/>
</dbReference>
<organism evidence="17 18">
    <name type="scientific">Flemingia macrophylla</name>
    <dbReference type="NCBI Taxonomy" id="520843"/>
    <lineage>
        <taxon>Eukaryota</taxon>
        <taxon>Viridiplantae</taxon>
        <taxon>Streptophyta</taxon>
        <taxon>Embryophyta</taxon>
        <taxon>Tracheophyta</taxon>
        <taxon>Spermatophyta</taxon>
        <taxon>Magnoliopsida</taxon>
        <taxon>eudicotyledons</taxon>
        <taxon>Gunneridae</taxon>
        <taxon>Pentapetalae</taxon>
        <taxon>rosids</taxon>
        <taxon>fabids</taxon>
        <taxon>Fabales</taxon>
        <taxon>Fabaceae</taxon>
        <taxon>Papilionoideae</taxon>
        <taxon>50 kb inversion clade</taxon>
        <taxon>NPAAA clade</taxon>
        <taxon>indigoferoid/millettioid clade</taxon>
        <taxon>Phaseoleae</taxon>
        <taxon>Flemingia</taxon>
    </lineage>
</organism>
<evidence type="ECO:0000256" key="8">
    <source>
        <dbReference type="ARBA" id="ARBA00022723"/>
    </source>
</evidence>
<accession>A0ABD1N666</accession>
<evidence type="ECO:0000313" key="18">
    <source>
        <dbReference type="Proteomes" id="UP001603857"/>
    </source>
</evidence>